<dbReference type="InterPro" id="IPR057601">
    <property type="entry name" value="Oar-like_b-barrel"/>
</dbReference>
<keyword evidence="7" id="KW-0732">Signal</keyword>
<dbReference type="Pfam" id="PF13620">
    <property type="entry name" value="CarboxypepD_reg"/>
    <property type="match status" value="1"/>
</dbReference>
<dbReference type="Gene3D" id="2.60.40.1120">
    <property type="entry name" value="Carboxypeptidase-like, regulatory domain"/>
    <property type="match status" value="1"/>
</dbReference>
<keyword evidence="3" id="KW-1134">Transmembrane beta strand</keyword>
<dbReference type="InterPro" id="IPR036942">
    <property type="entry name" value="Beta-barrel_TonB_sf"/>
</dbReference>
<dbReference type="Gene3D" id="2.40.170.20">
    <property type="entry name" value="TonB-dependent receptor, beta-barrel domain"/>
    <property type="match status" value="1"/>
</dbReference>
<dbReference type="Proteomes" id="UP000264702">
    <property type="component" value="Unassembled WGS sequence"/>
</dbReference>
<dbReference type="EMBL" id="QVQT01000008">
    <property type="protein sequence ID" value="RFU15002.1"/>
    <property type="molecule type" value="Genomic_DNA"/>
</dbReference>
<dbReference type="GO" id="GO:0009279">
    <property type="term" value="C:cell outer membrane"/>
    <property type="evidence" value="ECO:0007669"/>
    <property type="project" value="UniProtKB-SubCell"/>
</dbReference>
<accession>A0A372IJ78</accession>
<proteinExistence type="predicted"/>
<evidence type="ECO:0000256" key="4">
    <source>
        <dbReference type="ARBA" id="ARBA00022692"/>
    </source>
</evidence>
<organism evidence="9 10">
    <name type="scientific">Paracidobacterium acidisoli</name>
    <dbReference type="NCBI Taxonomy" id="2303751"/>
    <lineage>
        <taxon>Bacteria</taxon>
        <taxon>Pseudomonadati</taxon>
        <taxon>Acidobacteriota</taxon>
        <taxon>Terriglobia</taxon>
        <taxon>Terriglobales</taxon>
        <taxon>Acidobacteriaceae</taxon>
        <taxon>Paracidobacterium</taxon>
    </lineage>
</organism>
<keyword evidence="9" id="KW-0675">Receptor</keyword>
<dbReference type="InterPro" id="IPR039426">
    <property type="entry name" value="TonB-dep_rcpt-like"/>
</dbReference>
<dbReference type="OrthoDB" id="97893at2"/>
<name>A0A372IJ78_9BACT</name>
<dbReference type="GO" id="GO:0044718">
    <property type="term" value="P:siderophore transmembrane transport"/>
    <property type="evidence" value="ECO:0007669"/>
    <property type="project" value="TreeGrafter"/>
</dbReference>
<evidence type="ECO:0000313" key="10">
    <source>
        <dbReference type="Proteomes" id="UP000264702"/>
    </source>
</evidence>
<gene>
    <name evidence="9" type="ORF">D0Y96_19560</name>
</gene>
<keyword evidence="4" id="KW-0812">Transmembrane</keyword>
<evidence type="ECO:0000313" key="9">
    <source>
        <dbReference type="EMBL" id="RFU15002.1"/>
    </source>
</evidence>
<dbReference type="Pfam" id="PF25183">
    <property type="entry name" value="OMP_b-brl_4"/>
    <property type="match status" value="1"/>
</dbReference>
<dbReference type="SUPFAM" id="SSF49464">
    <property type="entry name" value="Carboxypeptidase regulatory domain-like"/>
    <property type="match status" value="1"/>
</dbReference>
<dbReference type="GO" id="GO:0015344">
    <property type="term" value="F:siderophore uptake transmembrane transporter activity"/>
    <property type="evidence" value="ECO:0007669"/>
    <property type="project" value="TreeGrafter"/>
</dbReference>
<reference evidence="9 10" key="1">
    <citation type="submission" date="2018-08" db="EMBL/GenBank/DDBJ databases">
        <title>Acidipila sp. 4G-K13, an acidobacterium isolated from forest soil.</title>
        <authorList>
            <person name="Gao Z.-H."/>
            <person name="Qiu L.-H."/>
        </authorList>
    </citation>
    <scope>NUCLEOTIDE SEQUENCE [LARGE SCALE GENOMIC DNA]</scope>
    <source>
        <strain evidence="9 10">4G-K13</strain>
    </source>
</reference>
<evidence type="ECO:0000256" key="7">
    <source>
        <dbReference type="SAM" id="SignalP"/>
    </source>
</evidence>
<evidence type="ECO:0000256" key="2">
    <source>
        <dbReference type="ARBA" id="ARBA00022448"/>
    </source>
</evidence>
<evidence type="ECO:0000256" key="6">
    <source>
        <dbReference type="ARBA" id="ARBA00023237"/>
    </source>
</evidence>
<dbReference type="InterPro" id="IPR008969">
    <property type="entry name" value="CarboxyPept-like_regulatory"/>
</dbReference>
<keyword evidence="2" id="KW-0813">Transport</keyword>
<dbReference type="PROSITE" id="PS01156">
    <property type="entry name" value="TONB_DEPENDENT_REC_2"/>
    <property type="match status" value="1"/>
</dbReference>
<dbReference type="InterPro" id="IPR010917">
    <property type="entry name" value="TonB_rcpt_CS"/>
</dbReference>
<sequence length="1150" mass="121909">MNLYISCIFRSSSRLRLFAALLALALFFTGQSFAQSTFGAFTGTVKDAGGSVIPGAGVVLTNTGTTAVRKAITTATGEYSFLNVDAGSYSIEVTASGFDKGEFPGLVLQARETQRVDAALSVGGVSQTVVVNAAAAVVNTDTSNLGETRTGIELDELPLAISSRGSGSTSPFATLTSQAGVQTDSTGNLSVAGSKPSLLSVTVDGISTMNVESSAPSPELFPSFASIEEIQVNQNSNNAEYGSVSDITTVSKSGTNRAHGGIYDNYETAGLNAKNPFSATKPKIVMNDFGAFYSGPVTVPMLYNGRDKTFYFLSYEGLRLPQQSTVTQSVPSLAMRGGDLSYYAQAVTPSGQPAIQIHNADGTPFAGNVIPSGDISPTAAAALAALYPMPNTGPAYAISNNYVENFPTPISSDQGDARIDQTITSKQSIFVRYSYKQRSVSVAPTASGSNGGSALVGSFARPEKDTSFTAAYNYILTPNLINELRAGLSKFITSTTFDANSSLVGKLGISGIPDLLSTSVPAAPNFVVTGFTATGGTSSSLTRSRTIQILDNLTWSKGTHTMKGGVDYRYLNAYASNVFGSSRLGKYSFNGASAVGSTINQYAPFAAFLLGYPDTTTVSDVLDANMNGYGNGYNFYVQDTWKLTPSLTLNYGLRYEYHPMMKDHQANSANFLPDYSSFQNGQMVQGAIIVPNQQALTGLTLPSFAAGVSPLPIMTAQQAGVPPSLVYTQKTDFAPRFGFAWRVFGNDKTVLRGGWGQYIENTLGGNVVGGWAVSSSALYVSANGYNASGQPVLSFPSPFQLGASAPGTLQFDYAITPHYKDPTVQQWNLTVEQDIGFNTGLRISYLGSHGRDLDIEADLNQVPYNTIGYKAAYPTRPFPELSQIPTVVNGAESNYNAVTVEANHRMSHGLQFQTSYTFTRDLSDEDGGNPTGYASSIGAYPSDRFHPGLDYGNVEYTSRHRALASFLYQLPVGRGQRFLATDNPLLDRLIGGWQLASYMMFQSGPFMTPLANTGSDPTGTGITQTVGNARADVVTGVSPYLHGQGARNYLNSAAYVEPGNNLARQGTASVGSVVGPGTDTVSASLFKDVKFTERMNFQFGAQAQNLFNHQNLAVPASLTLGTQNFGQISSVQTQGNAGPRAVMLTGRFSF</sequence>
<feature type="signal peptide" evidence="7">
    <location>
        <begin position="1"/>
        <end position="34"/>
    </location>
</feature>
<dbReference type="AlphaFoldDB" id="A0A372IJ78"/>
<evidence type="ECO:0000256" key="1">
    <source>
        <dbReference type="ARBA" id="ARBA00004571"/>
    </source>
</evidence>
<protein>
    <submittedName>
        <fullName evidence="9">TonB-dependent receptor</fullName>
    </submittedName>
</protein>
<keyword evidence="10" id="KW-1185">Reference proteome</keyword>
<comment type="subcellular location">
    <subcellularLocation>
        <location evidence="1">Cell outer membrane</location>
        <topology evidence="1">Multi-pass membrane protein</topology>
    </subcellularLocation>
</comment>
<evidence type="ECO:0000256" key="5">
    <source>
        <dbReference type="ARBA" id="ARBA00023136"/>
    </source>
</evidence>
<dbReference type="SUPFAM" id="SSF56935">
    <property type="entry name" value="Porins"/>
    <property type="match status" value="1"/>
</dbReference>
<keyword evidence="5" id="KW-0472">Membrane</keyword>
<comment type="caution">
    <text evidence="9">The sequence shown here is derived from an EMBL/GenBank/DDBJ whole genome shotgun (WGS) entry which is preliminary data.</text>
</comment>
<keyword evidence="6" id="KW-0998">Cell outer membrane</keyword>
<feature type="chain" id="PRO_5016729948" evidence="7">
    <location>
        <begin position="35"/>
        <end position="1150"/>
    </location>
</feature>
<evidence type="ECO:0000256" key="3">
    <source>
        <dbReference type="ARBA" id="ARBA00022452"/>
    </source>
</evidence>
<evidence type="ECO:0000259" key="8">
    <source>
        <dbReference type="Pfam" id="PF25183"/>
    </source>
</evidence>
<dbReference type="RefSeq" id="WP_117303417.1">
    <property type="nucleotide sequence ID" value="NZ_QVQT02000008.1"/>
</dbReference>
<feature type="domain" description="TonB-dependent transporter Oar-like beta-barrel" evidence="8">
    <location>
        <begin position="250"/>
        <end position="1134"/>
    </location>
</feature>
<dbReference type="PANTHER" id="PTHR30069:SF46">
    <property type="entry name" value="OAR PROTEIN"/>
    <property type="match status" value="1"/>
</dbReference>
<dbReference type="PANTHER" id="PTHR30069">
    <property type="entry name" value="TONB-DEPENDENT OUTER MEMBRANE RECEPTOR"/>
    <property type="match status" value="1"/>
</dbReference>